<dbReference type="Proteomes" id="UP000282977">
    <property type="component" value="Unassembled WGS sequence"/>
</dbReference>
<keyword evidence="2" id="KW-1185">Reference proteome</keyword>
<comment type="caution">
    <text evidence="1">The sequence shown here is derived from an EMBL/GenBank/DDBJ whole genome shotgun (WGS) entry which is preliminary data.</text>
</comment>
<dbReference type="AlphaFoldDB" id="A0A437JBE6"/>
<evidence type="ECO:0000313" key="1">
    <source>
        <dbReference type="EMBL" id="RVT43103.1"/>
    </source>
</evidence>
<gene>
    <name evidence="1" type="ORF">ENE74_00220</name>
</gene>
<sequence length="115" mass="12818">MAKADRLERLDSRRIVLESEYRETLIGALERVASGVWGLFGHRQDRHGIAAYADVIETLDEIGQSVDSMRAQLAMAPFALHRDFMAARGPVRSDAVGEPKQAQAWLARLAIQTQD</sequence>
<protein>
    <submittedName>
        <fullName evidence="1">Uncharacterized protein</fullName>
    </submittedName>
</protein>
<reference evidence="1 2" key="1">
    <citation type="submission" date="2019-01" db="EMBL/GenBank/DDBJ databases">
        <authorList>
            <person name="Chen W.-M."/>
        </authorList>
    </citation>
    <scope>NUCLEOTIDE SEQUENCE [LARGE SCALE GENOMIC DNA]</scope>
    <source>
        <strain evidence="1 2">TLA-22</strain>
    </source>
</reference>
<accession>A0A437JBE6</accession>
<evidence type="ECO:0000313" key="2">
    <source>
        <dbReference type="Proteomes" id="UP000282977"/>
    </source>
</evidence>
<dbReference type="EMBL" id="RZUL01000001">
    <property type="protein sequence ID" value="RVT43103.1"/>
    <property type="molecule type" value="Genomic_DNA"/>
</dbReference>
<dbReference type="RefSeq" id="WP_127688639.1">
    <property type="nucleotide sequence ID" value="NZ_RZUL01000001.1"/>
</dbReference>
<name>A0A437JBE6_9SPHN</name>
<organism evidence="1 2">
    <name type="scientific">Sphingobium algorifonticola</name>
    <dbReference type="NCBI Taxonomy" id="2008318"/>
    <lineage>
        <taxon>Bacteria</taxon>
        <taxon>Pseudomonadati</taxon>
        <taxon>Pseudomonadota</taxon>
        <taxon>Alphaproteobacteria</taxon>
        <taxon>Sphingomonadales</taxon>
        <taxon>Sphingomonadaceae</taxon>
        <taxon>Sphingobium</taxon>
    </lineage>
</organism>
<dbReference type="OrthoDB" id="7450963at2"/>
<proteinExistence type="predicted"/>